<dbReference type="Gene3D" id="3.40.50.300">
    <property type="entry name" value="P-loop containing nucleotide triphosphate hydrolases"/>
    <property type="match status" value="1"/>
</dbReference>
<evidence type="ECO:0000256" key="6">
    <source>
        <dbReference type="ARBA" id="ARBA00023136"/>
    </source>
</evidence>
<dbReference type="PROSITE" id="PS00300">
    <property type="entry name" value="SRP54"/>
    <property type="match status" value="1"/>
</dbReference>
<feature type="signal peptide" evidence="9">
    <location>
        <begin position="1"/>
        <end position="25"/>
    </location>
</feature>
<dbReference type="Gramene" id="Dexi3B01G0010980.1">
    <property type="protein sequence ID" value="Dexi3B01G0010980.1:cds"/>
    <property type="gene ID" value="Dexi3B01G0010980"/>
</dbReference>
<dbReference type="InterPro" id="IPR000897">
    <property type="entry name" value="SRP54_GTPase_dom"/>
</dbReference>
<accession>A0A835F1Z4</accession>
<reference evidence="11" key="1">
    <citation type="submission" date="2020-07" db="EMBL/GenBank/DDBJ databases">
        <title>Genome sequence and genetic diversity analysis of an under-domesticated orphan crop, white fonio (Digitaria exilis).</title>
        <authorList>
            <person name="Bennetzen J.L."/>
            <person name="Chen S."/>
            <person name="Ma X."/>
            <person name="Wang X."/>
            <person name="Yssel A.E.J."/>
            <person name="Chaluvadi S.R."/>
            <person name="Johnson M."/>
            <person name="Gangashetty P."/>
            <person name="Hamidou F."/>
            <person name="Sanogo M.D."/>
            <person name="Zwaenepoel A."/>
            <person name="Wallace J."/>
            <person name="Van De Peer Y."/>
            <person name="Van Deynze A."/>
        </authorList>
    </citation>
    <scope>NUCLEOTIDE SEQUENCE</scope>
    <source>
        <tissue evidence="11">Leaves</tissue>
    </source>
</reference>
<dbReference type="SMART" id="SM00382">
    <property type="entry name" value="AAA"/>
    <property type="match status" value="1"/>
</dbReference>
<dbReference type="CDD" id="cd14826">
    <property type="entry name" value="SR_alpha_SRX"/>
    <property type="match status" value="1"/>
</dbReference>
<evidence type="ECO:0000256" key="5">
    <source>
        <dbReference type="ARBA" id="ARBA00023134"/>
    </source>
</evidence>
<dbReference type="SUPFAM" id="SSF47364">
    <property type="entry name" value="Domain of the SRP/SRP receptor G-proteins"/>
    <property type="match status" value="1"/>
</dbReference>
<proteinExistence type="inferred from homology"/>
<evidence type="ECO:0000313" key="11">
    <source>
        <dbReference type="EMBL" id="KAF8725829.1"/>
    </source>
</evidence>
<dbReference type="GO" id="GO:0003924">
    <property type="term" value="F:GTPase activity"/>
    <property type="evidence" value="ECO:0007669"/>
    <property type="project" value="InterPro"/>
</dbReference>
<dbReference type="CDD" id="cd17876">
    <property type="entry name" value="SRalpha_C"/>
    <property type="match status" value="1"/>
</dbReference>
<dbReference type="InterPro" id="IPR011012">
    <property type="entry name" value="Longin-like_dom_sf"/>
</dbReference>
<dbReference type="GO" id="GO:0005785">
    <property type="term" value="C:signal recognition particle receptor complex"/>
    <property type="evidence" value="ECO:0007669"/>
    <property type="project" value="InterPro"/>
</dbReference>
<dbReference type="OrthoDB" id="1727884at2759"/>
<dbReference type="Gene3D" id="1.20.120.140">
    <property type="entry name" value="Signal recognition particle SRP54, nucleotide-binding domain"/>
    <property type="match status" value="1"/>
</dbReference>
<dbReference type="Pfam" id="PF04086">
    <property type="entry name" value="SRP-alpha_N"/>
    <property type="match status" value="1"/>
</dbReference>
<comment type="caution">
    <text evidence="11">The sequence shown here is derived from an EMBL/GenBank/DDBJ whole genome shotgun (WGS) entry which is preliminary data.</text>
</comment>
<feature type="region of interest" description="Disordered" evidence="8">
    <location>
        <begin position="204"/>
        <end position="241"/>
    </location>
</feature>
<keyword evidence="7" id="KW-0675">Receptor</keyword>
<sequence>MLEELLIFTRGGLILWALSGGGAQASPVDALIRSGLLEERPADGAGFSLDGKRALNWAFDNGLGLVFVAVYRRVLRLLYVDDLLAAVRAEFARVYNPKRTSYDGFGDVFRQLHLEAQARADEMNKFKQAPIKPRPPSPVPVPLSHNDVPKVPGDDGGNDGESQQGGSDGESGKEENSGDPEPKDGGAFNLGILHRLRIKVIPTKDINNVNGNKNNNKGRKKNKEKEGTHRKLDFSDPVDGGKVTDHVVVKKGVQGQSQVDTDENVGDGPKAEGWFSSVFQSIAGGNTVIGKSDLQPTLKALKDRLMTKKVAEEIAEKLCESVAASLEGKKLGSFTSISSTVQAAMEEAILRILTPGRSIDILRDVYAAKERERPYVIVFVGVNGVGKSTNLAKVAYWLLQHDLSVTLAACDTFRSGAVEQLRTHARRLQIPIFEKGYERDPAVVAKQAIQEATRTKSDVVLVDTAGRMQDNEPLMRALSKLINVNSPDLVVFVGEALVGNDAVDQLTQFNQKLADLSAVPAARLIDGILLSKFDTVDDKVGAALSMVYVSGAPIMFVGCGQSYTDLKKLNVKSIVNTLLK</sequence>
<feature type="compositionally biased region" description="Pro residues" evidence="8">
    <location>
        <begin position="132"/>
        <end position="141"/>
    </location>
</feature>
<feature type="chain" id="PRO_5032464551" description="SRP54-type proteins GTP-binding domain-containing protein" evidence="9">
    <location>
        <begin position="26"/>
        <end position="580"/>
    </location>
</feature>
<dbReference type="FunFam" id="1.20.120.140:FF:000007">
    <property type="entry name" value="Signal recognition particle receptor subunit alpha"/>
    <property type="match status" value="1"/>
</dbReference>
<dbReference type="PANTHER" id="PTHR43134">
    <property type="entry name" value="SIGNAL RECOGNITION PARTICLE RECEPTOR SUBUNIT ALPHA"/>
    <property type="match status" value="1"/>
</dbReference>
<keyword evidence="9" id="KW-0732">Signal</keyword>
<dbReference type="InterPro" id="IPR003593">
    <property type="entry name" value="AAA+_ATPase"/>
</dbReference>
<dbReference type="Gene3D" id="3.30.450.60">
    <property type="match status" value="1"/>
</dbReference>
<dbReference type="InterPro" id="IPR027417">
    <property type="entry name" value="P-loop_NTPase"/>
</dbReference>
<dbReference type="GO" id="GO:0006614">
    <property type="term" value="P:SRP-dependent cotranslational protein targeting to membrane"/>
    <property type="evidence" value="ECO:0007669"/>
    <property type="project" value="InterPro"/>
</dbReference>
<feature type="compositionally biased region" description="Basic and acidic residues" evidence="8">
    <location>
        <begin position="223"/>
        <end position="234"/>
    </location>
</feature>
<dbReference type="GO" id="GO:0006886">
    <property type="term" value="P:intracellular protein transport"/>
    <property type="evidence" value="ECO:0007669"/>
    <property type="project" value="InterPro"/>
</dbReference>
<dbReference type="GO" id="GO:0005047">
    <property type="term" value="F:signal recognition particle binding"/>
    <property type="evidence" value="ECO:0007669"/>
    <property type="project" value="InterPro"/>
</dbReference>
<dbReference type="SMART" id="SM00962">
    <property type="entry name" value="SRP54"/>
    <property type="match status" value="1"/>
</dbReference>
<dbReference type="Pfam" id="PF00448">
    <property type="entry name" value="SRP54"/>
    <property type="match status" value="1"/>
</dbReference>
<evidence type="ECO:0000313" key="12">
    <source>
        <dbReference type="Proteomes" id="UP000636709"/>
    </source>
</evidence>
<feature type="region of interest" description="Disordered" evidence="8">
    <location>
        <begin position="128"/>
        <end position="188"/>
    </location>
</feature>
<evidence type="ECO:0000259" key="10">
    <source>
        <dbReference type="PROSITE" id="PS00300"/>
    </source>
</evidence>
<feature type="domain" description="SRP54-type proteins GTP-binding" evidence="10">
    <location>
        <begin position="553"/>
        <end position="566"/>
    </location>
</feature>
<dbReference type="AlphaFoldDB" id="A0A835F1Z4"/>
<keyword evidence="6" id="KW-0472">Membrane</keyword>
<keyword evidence="5" id="KW-0342">GTP-binding</keyword>
<organism evidence="11 12">
    <name type="scientific">Digitaria exilis</name>
    <dbReference type="NCBI Taxonomy" id="1010633"/>
    <lineage>
        <taxon>Eukaryota</taxon>
        <taxon>Viridiplantae</taxon>
        <taxon>Streptophyta</taxon>
        <taxon>Embryophyta</taxon>
        <taxon>Tracheophyta</taxon>
        <taxon>Spermatophyta</taxon>
        <taxon>Magnoliopsida</taxon>
        <taxon>Liliopsida</taxon>
        <taxon>Poales</taxon>
        <taxon>Poaceae</taxon>
        <taxon>PACMAD clade</taxon>
        <taxon>Panicoideae</taxon>
        <taxon>Panicodae</taxon>
        <taxon>Paniceae</taxon>
        <taxon>Anthephorinae</taxon>
        <taxon>Digitaria</taxon>
    </lineage>
</organism>
<dbReference type="GO" id="GO:0005525">
    <property type="term" value="F:GTP binding"/>
    <property type="evidence" value="ECO:0007669"/>
    <property type="project" value="UniProtKB-KW"/>
</dbReference>
<evidence type="ECO:0000256" key="7">
    <source>
        <dbReference type="ARBA" id="ARBA00023170"/>
    </source>
</evidence>
<feature type="compositionally biased region" description="Basic and acidic residues" evidence="8">
    <location>
        <begin position="170"/>
        <end position="184"/>
    </location>
</feature>
<evidence type="ECO:0000256" key="2">
    <source>
        <dbReference type="ARBA" id="ARBA00008531"/>
    </source>
</evidence>
<dbReference type="SUPFAM" id="SSF64356">
    <property type="entry name" value="SNARE-like"/>
    <property type="match status" value="1"/>
</dbReference>
<keyword evidence="3" id="KW-0547">Nucleotide-binding</keyword>
<dbReference type="SUPFAM" id="SSF52540">
    <property type="entry name" value="P-loop containing nucleoside triphosphate hydrolases"/>
    <property type="match status" value="1"/>
</dbReference>
<keyword evidence="4" id="KW-0256">Endoplasmic reticulum</keyword>
<evidence type="ECO:0000256" key="1">
    <source>
        <dbReference type="ARBA" id="ARBA00004397"/>
    </source>
</evidence>
<comment type="subcellular location">
    <subcellularLocation>
        <location evidence="1">Endoplasmic reticulum membrane</location>
        <topology evidence="1">Peripheral membrane protein</topology>
        <orientation evidence="1">Cytoplasmic side</orientation>
    </subcellularLocation>
</comment>
<dbReference type="InterPro" id="IPR007222">
    <property type="entry name" value="Sig_recog_particle_rcpt_asu_N"/>
</dbReference>
<evidence type="ECO:0000256" key="3">
    <source>
        <dbReference type="ARBA" id="ARBA00022741"/>
    </source>
</evidence>
<dbReference type="Pfam" id="PF02881">
    <property type="entry name" value="SRP54_N"/>
    <property type="match status" value="1"/>
</dbReference>
<dbReference type="InterPro" id="IPR036225">
    <property type="entry name" value="SRP/SRP_N"/>
</dbReference>
<dbReference type="InterPro" id="IPR013822">
    <property type="entry name" value="Signal_recog_particl_SRP54_hlx"/>
</dbReference>
<evidence type="ECO:0000256" key="9">
    <source>
        <dbReference type="SAM" id="SignalP"/>
    </source>
</evidence>
<dbReference type="Proteomes" id="UP000636709">
    <property type="component" value="Unassembled WGS sequence"/>
</dbReference>
<dbReference type="InterPro" id="IPR042101">
    <property type="entry name" value="SRP54_N_sf"/>
</dbReference>
<dbReference type="EMBL" id="JACEFO010001653">
    <property type="protein sequence ID" value="KAF8725829.1"/>
    <property type="molecule type" value="Genomic_DNA"/>
</dbReference>
<comment type="similarity">
    <text evidence="2">Belongs to the GTP-binding SRP family.</text>
</comment>
<dbReference type="PANTHER" id="PTHR43134:SF6">
    <property type="entry name" value="SRP54-TYPE PROTEINS GTP-BINDING DOMAIN-CONTAINING PROTEIN"/>
    <property type="match status" value="1"/>
</dbReference>
<evidence type="ECO:0000256" key="4">
    <source>
        <dbReference type="ARBA" id="ARBA00022824"/>
    </source>
</evidence>
<name>A0A835F1Z4_9POAL</name>
<dbReference type="FunFam" id="3.40.50.300:FF:000188">
    <property type="entry name" value="signal recognition particle receptor subunit alpha"/>
    <property type="match status" value="1"/>
</dbReference>
<gene>
    <name evidence="11" type="ORF">HU200_020390</name>
</gene>
<protein>
    <recommendedName>
        <fullName evidence="10">SRP54-type proteins GTP-binding domain-containing protein</fullName>
    </recommendedName>
</protein>
<evidence type="ECO:0000256" key="8">
    <source>
        <dbReference type="SAM" id="MobiDB-lite"/>
    </source>
</evidence>
<keyword evidence="12" id="KW-1185">Reference proteome</keyword>